<organism evidence="1 2">
    <name type="scientific">Folsomia candida</name>
    <name type="common">Springtail</name>
    <dbReference type="NCBI Taxonomy" id="158441"/>
    <lineage>
        <taxon>Eukaryota</taxon>
        <taxon>Metazoa</taxon>
        <taxon>Ecdysozoa</taxon>
        <taxon>Arthropoda</taxon>
        <taxon>Hexapoda</taxon>
        <taxon>Collembola</taxon>
        <taxon>Entomobryomorpha</taxon>
        <taxon>Isotomoidea</taxon>
        <taxon>Isotomidae</taxon>
        <taxon>Proisotominae</taxon>
        <taxon>Folsomia</taxon>
    </lineage>
</organism>
<accession>A0A226DYL7</accession>
<sequence length="429" mass="49484">MDVAMSYCNAHFEFLKDDGMLQMVLNGIKGPIELSVTKFSEAFSERLGDVVTNENRKEIVAQDLNLMYLGVLSNSLPVSDYEFVEFPMIEKLPEGVGRIYEVDMRYGSHLHDRDNDLVLCPYKRKISASELSPDQQSMLSEMSGDPLLNYKTCLDFSDRKNLVIHHKALEYYVERGMEVTWVHRAIQFKEEPILDPIVKLLASLRKKFRDDKLLSHLIKALAVSIYGCCLKNKSHYSRTQLSTSVERTRELSARYNFLDFEILNPNLVMFQLQKCSYLADSPFLWALTILDLSKIALYKGWNVIQNTFDKPKILMVQTDSIFYAVDLPNNDLFDKLKSMKLDFSNLDKSHPLYSEENAMKPLVFKLQSEGTCCPHGLIRSVCSLRPKLYSVLYYCNNPKCEASKTVIKGLTVKEKNYTTHEDYENKLEE</sequence>
<protein>
    <recommendedName>
        <fullName evidence="3">DNA-directed DNA polymerase</fullName>
    </recommendedName>
</protein>
<dbReference type="OrthoDB" id="414982at2759"/>
<dbReference type="SUPFAM" id="SSF56672">
    <property type="entry name" value="DNA/RNA polymerases"/>
    <property type="match status" value="1"/>
</dbReference>
<name>A0A226DYL7_FOLCA</name>
<evidence type="ECO:0008006" key="3">
    <source>
        <dbReference type="Google" id="ProtNLM"/>
    </source>
</evidence>
<dbReference type="InterPro" id="IPR043502">
    <property type="entry name" value="DNA/RNA_pol_sf"/>
</dbReference>
<dbReference type="AlphaFoldDB" id="A0A226DYL7"/>
<gene>
    <name evidence="1" type="ORF">Fcan01_15687</name>
</gene>
<comment type="caution">
    <text evidence="1">The sequence shown here is derived from an EMBL/GenBank/DDBJ whole genome shotgun (WGS) entry which is preliminary data.</text>
</comment>
<keyword evidence="2" id="KW-1185">Reference proteome</keyword>
<evidence type="ECO:0000313" key="1">
    <source>
        <dbReference type="EMBL" id="OXA49781.1"/>
    </source>
</evidence>
<proteinExistence type="predicted"/>
<dbReference type="Proteomes" id="UP000198287">
    <property type="component" value="Unassembled WGS sequence"/>
</dbReference>
<dbReference type="EMBL" id="LNIX01000010">
    <property type="protein sequence ID" value="OXA49781.1"/>
    <property type="molecule type" value="Genomic_DNA"/>
</dbReference>
<dbReference type="GO" id="GO:0071897">
    <property type="term" value="P:DNA biosynthetic process"/>
    <property type="evidence" value="ECO:0007669"/>
    <property type="project" value="UniProtKB-ARBA"/>
</dbReference>
<reference evidence="1 2" key="1">
    <citation type="submission" date="2015-12" db="EMBL/GenBank/DDBJ databases">
        <title>The genome of Folsomia candida.</title>
        <authorList>
            <person name="Faddeeva A."/>
            <person name="Derks M.F."/>
            <person name="Anvar Y."/>
            <person name="Smit S."/>
            <person name="Van Straalen N."/>
            <person name="Roelofs D."/>
        </authorList>
    </citation>
    <scope>NUCLEOTIDE SEQUENCE [LARGE SCALE GENOMIC DNA]</scope>
    <source>
        <strain evidence="1 2">VU population</strain>
        <tissue evidence="1">Whole body</tissue>
    </source>
</reference>
<evidence type="ECO:0000313" key="2">
    <source>
        <dbReference type="Proteomes" id="UP000198287"/>
    </source>
</evidence>